<gene>
    <name evidence="2" type="ORF">DPMN_163755</name>
</gene>
<keyword evidence="1" id="KW-0812">Transmembrane</keyword>
<evidence type="ECO:0000313" key="2">
    <source>
        <dbReference type="EMBL" id="KAH3785661.1"/>
    </source>
</evidence>
<reference evidence="2" key="2">
    <citation type="submission" date="2020-11" db="EMBL/GenBank/DDBJ databases">
        <authorList>
            <person name="McCartney M.A."/>
            <person name="Auch B."/>
            <person name="Kono T."/>
            <person name="Mallez S."/>
            <person name="Becker A."/>
            <person name="Gohl D.M."/>
            <person name="Silverstein K.A.T."/>
            <person name="Koren S."/>
            <person name="Bechman K.B."/>
            <person name="Herman A."/>
            <person name="Abrahante J.E."/>
            <person name="Garbe J."/>
        </authorList>
    </citation>
    <scope>NUCLEOTIDE SEQUENCE</scope>
    <source>
        <strain evidence="2">Duluth1</strain>
        <tissue evidence="2">Whole animal</tissue>
    </source>
</reference>
<sequence>MDLRILCLFVTVVYVVVRARIMCNFQPKSWTSAMHHCLNLSGTPVGVSTFWSQAGLQLNGSFWTANYVLRFETTDSPVKCGYRTMGTENQISQAKLGNCSEIRNYICCDNTMIESCVKNGTWQEASKCNKTYLKPPEQLPVGDYWLRTAFGYQDSIYTGGSVQRLDRCGVVGVNGSFTFVSDCVTSQYSLCEVDNYTGRDLSGCGPTYLINETSSINETQSTDSIGTALGIGLSVSASIVVIVIFTTVSVCVYKRRHKRKPGNSQVSVRMNVLYDASSRNETLRKPAHIHESYEYAVPGRRRQTDGIRHGTNCIDNEVADINFYTKATANTEINSNKVDVHSREGNNKGFTGDNTVIKSNSEHGFRHVYGNTDVMGDEYDGVTFSDAPDPITINVYSHLGNHGHEDAYNVASCTQTLKAQERLSDYDRLDKH</sequence>
<name>A0A9D4IRM3_DREPO</name>
<keyword evidence="1" id="KW-0472">Membrane</keyword>
<feature type="transmembrane region" description="Helical" evidence="1">
    <location>
        <begin position="228"/>
        <end position="253"/>
    </location>
</feature>
<accession>A0A9D4IRM3</accession>
<reference evidence="2" key="1">
    <citation type="journal article" date="2019" name="bioRxiv">
        <title>The Genome of the Zebra Mussel, Dreissena polymorpha: A Resource for Invasive Species Research.</title>
        <authorList>
            <person name="McCartney M.A."/>
            <person name="Auch B."/>
            <person name="Kono T."/>
            <person name="Mallez S."/>
            <person name="Zhang Y."/>
            <person name="Obille A."/>
            <person name="Becker A."/>
            <person name="Abrahante J.E."/>
            <person name="Garbe J."/>
            <person name="Badalamenti J.P."/>
            <person name="Herman A."/>
            <person name="Mangelson H."/>
            <person name="Liachko I."/>
            <person name="Sullivan S."/>
            <person name="Sone E.D."/>
            <person name="Koren S."/>
            <person name="Silverstein K.A.T."/>
            <person name="Beckman K.B."/>
            <person name="Gohl D.M."/>
        </authorList>
    </citation>
    <scope>NUCLEOTIDE SEQUENCE</scope>
    <source>
        <strain evidence="2">Duluth1</strain>
        <tissue evidence="2">Whole animal</tissue>
    </source>
</reference>
<keyword evidence="3" id="KW-1185">Reference proteome</keyword>
<dbReference type="EMBL" id="JAIWYP010000008">
    <property type="protein sequence ID" value="KAH3785661.1"/>
    <property type="molecule type" value="Genomic_DNA"/>
</dbReference>
<evidence type="ECO:0000313" key="3">
    <source>
        <dbReference type="Proteomes" id="UP000828390"/>
    </source>
</evidence>
<dbReference type="Proteomes" id="UP000828390">
    <property type="component" value="Unassembled WGS sequence"/>
</dbReference>
<keyword evidence="1" id="KW-1133">Transmembrane helix</keyword>
<protein>
    <submittedName>
        <fullName evidence="2">Uncharacterized protein</fullName>
    </submittedName>
</protein>
<proteinExistence type="predicted"/>
<evidence type="ECO:0000256" key="1">
    <source>
        <dbReference type="SAM" id="Phobius"/>
    </source>
</evidence>
<organism evidence="2 3">
    <name type="scientific">Dreissena polymorpha</name>
    <name type="common">Zebra mussel</name>
    <name type="synonym">Mytilus polymorpha</name>
    <dbReference type="NCBI Taxonomy" id="45954"/>
    <lineage>
        <taxon>Eukaryota</taxon>
        <taxon>Metazoa</taxon>
        <taxon>Spiralia</taxon>
        <taxon>Lophotrochozoa</taxon>
        <taxon>Mollusca</taxon>
        <taxon>Bivalvia</taxon>
        <taxon>Autobranchia</taxon>
        <taxon>Heteroconchia</taxon>
        <taxon>Euheterodonta</taxon>
        <taxon>Imparidentia</taxon>
        <taxon>Neoheterodontei</taxon>
        <taxon>Myida</taxon>
        <taxon>Dreissenoidea</taxon>
        <taxon>Dreissenidae</taxon>
        <taxon>Dreissena</taxon>
    </lineage>
</organism>
<comment type="caution">
    <text evidence="2">The sequence shown here is derived from an EMBL/GenBank/DDBJ whole genome shotgun (WGS) entry which is preliminary data.</text>
</comment>
<dbReference type="AlphaFoldDB" id="A0A9D4IRM3"/>